<feature type="region of interest" description="Disordered" evidence="1">
    <location>
        <begin position="1"/>
        <end position="97"/>
    </location>
</feature>
<dbReference type="PANTHER" id="PTHR12295">
    <property type="entry name" value="FURRY-RELATED"/>
    <property type="match status" value="1"/>
</dbReference>
<feature type="compositionally biased region" description="Polar residues" evidence="1">
    <location>
        <begin position="2377"/>
        <end position="2390"/>
    </location>
</feature>
<feature type="domain" description="Cell morphogenesis protein C-terminal" evidence="3">
    <location>
        <begin position="1911"/>
        <end position="2160"/>
    </location>
</feature>
<dbReference type="Pfam" id="PF14228">
    <property type="entry name" value="MOR2-PAG1_mid"/>
    <property type="match status" value="2"/>
</dbReference>
<evidence type="ECO:0000259" key="4">
    <source>
        <dbReference type="Pfam" id="PF14228"/>
    </source>
</evidence>
<accession>A0A167PBV7</accession>
<dbReference type="InterPro" id="IPR029473">
    <property type="entry name" value="MOR2-PAG1_mid"/>
</dbReference>
<feature type="compositionally biased region" description="Polar residues" evidence="1">
    <location>
        <begin position="49"/>
        <end position="58"/>
    </location>
</feature>
<evidence type="ECO:0000313" key="5">
    <source>
        <dbReference type="EMBL" id="KZO98630.1"/>
    </source>
</evidence>
<dbReference type="InterPro" id="IPR025481">
    <property type="entry name" value="Cell_Morphogen_C"/>
</dbReference>
<dbReference type="OrthoDB" id="6287725at2759"/>
<feature type="compositionally biased region" description="Low complexity" evidence="1">
    <location>
        <begin position="75"/>
        <end position="88"/>
    </location>
</feature>
<dbReference type="InterPro" id="IPR025614">
    <property type="entry name" value="Cell_morpho_N"/>
</dbReference>
<dbReference type="Pfam" id="PF14225">
    <property type="entry name" value="MOR2-PAG1_C"/>
    <property type="match status" value="1"/>
</dbReference>
<evidence type="ECO:0008006" key="7">
    <source>
        <dbReference type="Google" id="ProtNLM"/>
    </source>
</evidence>
<feature type="compositionally biased region" description="Low complexity" evidence="1">
    <location>
        <begin position="24"/>
        <end position="38"/>
    </location>
</feature>
<feature type="region of interest" description="Disordered" evidence="1">
    <location>
        <begin position="122"/>
        <end position="203"/>
    </location>
</feature>
<dbReference type="GO" id="GO:0000902">
    <property type="term" value="P:cell morphogenesis"/>
    <property type="evidence" value="ECO:0007669"/>
    <property type="project" value="InterPro"/>
</dbReference>
<feature type="region of interest" description="Disordered" evidence="1">
    <location>
        <begin position="2371"/>
        <end position="2404"/>
    </location>
</feature>
<feature type="domain" description="Cell morphogenesis protein N-terminal" evidence="2">
    <location>
        <begin position="375"/>
        <end position="926"/>
    </location>
</feature>
<dbReference type="InterPro" id="IPR016024">
    <property type="entry name" value="ARM-type_fold"/>
</dbReference>
<dbReference type="Proteomes" id="UP000076738">
    <property type="component" value="Unassembled WGS sequence"/>
</dbReference>
<dbReference type="Pfam" id="PF14222">
    <property type="entry name" value="MOR2-PAG1_N"/>
    <property type="match status" value="1"/>
</dbReference>
<protein>
    <recommendedName>
        <fullName evidence="7">Cell morphogenesis protein</fullName>
    </recommendedName>
</protein>
<dbReference type="PANTHER" id="PTHR12295:SF30">
    <property type="entry name" value="PROTEIN FURRY"/>
    <property type="match status" value="1"/>
</dbReference>
<organism evidence="5 6">
    <name type="scientific">Calocera viscosa (strain TUFC12733)</name>
    <dbReference type="NCBI Taxonomy" id="1330018"/>
    <lineage>
        <taxon>Eukaryota</taxon>
        <taxon>Fungi</taxon>
        <taxon>Dikarya</taxon>
        <taxon>Basidiomycota</taxon>
        <taxon>Agaricomycotina</taxon>
        <taxon>Dacrymycetes</taxon>
        <taxon>Dacrymycetales</taxon>
        <taxon>Dacrymycetaceae</taxon>
        <taxon>Calocera</taxon>
    </lineage>
</organism>
<proteinExistence type="predicted"/>
<dbReference type="GO" id="GO:0005938">
    <property type="term" value="C:cell cortex"/>
    <property type="evidence" value="ECO:0007669"/>
    <property type="project" value="TreeGrafter"/>
</dbReference>
<sequence>MPQGHVRPFFDPNSPLPSTGAFQGPPSAGADDSSSGPSQHFINRHVRGDSTSSETSVVSLGRVKGNLLRAPGGHSSSSSVATTTTTATQHTPTRKSSFGALRAAMKSMRAFTEVADRVPPVPSLTINREKSAEGKDTYPELRNPFAKQTSTPARSQSPALSIKSVKKRPTMSVSRSRPSQQSASHVTTTSASTSSTRNASSNWGLTHSAASSWAYDSDYSDLGREMRDADVPPVPKLPRSVGQVRVPAVGVDEAVGLGAAVVENEPKTPGELALHVVFTQFVAKVEEKIRKVLDVNLDKDPSVVSVFGWKVDPSLDSLFVSLGHIAQRHANSVIEALMRWRKTQREAVAPEQVEKVLSTSAKTRTGQEARQILNHRKHLSSIYVFSRALLVLMRTMGKDSMGEALAIHLENTIFNEYRDLDPRALAQSSNWKSVAALYVEVLGAMADTRFQSVTDHFLDAFGTLGNEQGQADTDQRYDHLLKGLKHIKIKVWPPEAFEEGAEFMDAFAGHFANVHGFTVKSAFAEALTSMMHPIRKTAGAEVNHPLWSKAMQSIYPRAFAMMAKPRYWQSAFPLTITSVCLAPTEYFLKHWMACFDLCTAKLKDKAVRVFALNGICRLLWTYIYRGNEPVSTTLRALESCIKSIIPPNRPIQLTPDEPLDLFVYILQLTCSRHFDFGRDLIMDFLHDPSLNSASQSPSLQTPEKMTIALRSAILTLRGMESDSPPSWPVATDFSLWLITEELPTWTGSLSDQTLAKPGVRDFIDRLAALVTKITTICGRFVGGMFVSDDSFSYARQAPSYEEREYLVVRQNGSRMVAYRKDLVPHMDLLKACYEALPTLWLRSSKLSSTLGRLMDAVAHVNPLIGQAATDALQRFATATGDETSVVLHITRWLFVSEAILQSDPVVDLMCEHQPMLELWLLLVGRWADRMKSAAHNTSTEAPSPKPDPTSQLVGQIEAGGLFLICSAKLQVRELGLKVLRIVANMPDACQPEVALNAGPFRLAEALQGTIGQAEYKRESERSLNLMDEDRLNKWLDDGHRRNLVKLLEDDNTDRFLWRMVFPPFLRVCMEKRPHLMNSFRGTLAAAVARSHPIVSSHAGISTKTAMTTIRSPLGQVTLNESAQASVQWVSWVLALSATTVPLEAGTSTRDHARHGSEPIPLQERILTNRGLIRLLLPYLDADTRTLREGIVYALGCVHPKSLQAVLEDAGSVVRNIHIEAYAALSQKRAMQRSRDQDRLHTSVMHVFQLTSDWAKHHLEGRDQIIEVMVTFYRGSMAFFRDAVSRKDHELLSLRKHFCGLIEQLFDILHADGPWTKPDSEALLRTHRYCEEWCDFAYPIQQSDAYLVRALAESATRAIAALTSHRALFDLPLVSTKGHTTLRPLAYAEIFRWMEEMLPLNSLTARHSAKTALRNMCEHSMSNDHMTSTLIGCCLPSGRDPAVAAIFFDIVSEKILENHKVFPTCRLLFLCLSNIVHPDVNCRRKALSCLEMLLQAFGQSATLSIFRSAVEVVPEGSHIQAQRAVARALAAALPELSAPFLAECASRFSQGYNDGGNSMLIMLEPWMEHINLVTQDGDDNAAPSRALAHLIAISAVHLLGNFPDEVRALWQQLACGRFPGNHRAMIQMCIVHAVRCGREDFIRIVQAGASALSMTPIAIDAFNFLCDWITVQTIGLSKLEDPLAAITSVATELDSLFPPSEETVKMSSSQAACLLLSDLALTDASEIASRLPLLLHALLNLVDHEQALIRIDAHMLLLRILRLCTLREVESSDNRKRLQDIEQLLRSDSAHFAWISDDRRPRPDPRGLVATLCEQIVKLLDPALPTLRHDWNELALDWSVKTSSRHVALRSLQILCILHLDLNYNTLAMLLGRLSNIVSDDADQGSEVASEIVRGLLSLSSSVTVEQLLNHPQMLWTGIACLSSTVKHEFTQGVEILDNLFQALETAEIDGLFACLSARPGSWTGPDLSLFQLLSPGLRSSSTSDVTFRLFDRLASNPDWPFFEGDDLHSVIAVSMPRFLESMDNGVDADKDVKEYAVKLSVIAERFEWPGMVRVLTSVAKDRFRTREDFIRQMIGCLRERIPGGGWLETITLLLGLVFNSRTKIRVNSMAILKQLFSMPDIRGQLKYFGSEHLTPLLRLLGTELASEALEVLDEPMSVTGGMPARQVVRMSLINGPSLRKHDDRSGGIIFGVPDASGWCVAQPDSARTTCRQNITALYGICNSKRIEIARSSGVDLYGQDNISNPAQYGRPESVSGYNDDGEEASFGDLVSTLHDLSNYFEELDGDDTLPSSASVHSIHDAESRVAVILSQSIHPSNSETTPTAPTNGKPPYGGALADPPTPFLGLFSMASPMEGGPSGFEREHYEPDDEGYFASLRPQQPFANGDSFTWDSDGPVDDASSVFGVDDGQEYLSHYYTSRD</sequence>
<name>A0A167PBV7_CALVF</name>
<feature type="domain" description="Cell morphogenesis central region" evidence="4">
    <location>
        <begin position="1406"/>
        <end position="1615"/>
    </location>
</feature>
<evidence type="ECO:0000313" key="6">
    <source>
        <dbReference type="Proteomes" id="UP000076738"/>
    </source>
</evidence>
<feature type="compositionally biased region" description="Basic and acidic residues" evidence="1">
    <location>
        <begin position="127"/>
        <end position="139"/>
    </location>
</feature>
<evidence type="ECO:0000259" key="2">
    <source>
        <dbReference type="Pfam" id="PF14222"/>
    </source>
</evidence>
<keyword evidence="6" id="KW-1185">Reference proteome</keyword>
<evidence type="ECO:0000259" key="3">
    <source>
        <dbReference type="Pfam" id="PF14225"/>
    </source>
</evidence>
<gene>
    <name evidence="5" type="ORF">CALVIDRAFT_512073</name>
</gene>
<feature type="compositionally biased region" description="Low complexity" evidence="1">
    <location>
        <begin position="179"/>
        <end position="201"/>
    </location>
</feature>
<feature type="domain" description="Cell morphogenesis central region" evidence="4">
    <location>
        <begin position="1679"/>
        <end position="1876"/>
    </location>
</feature>
<reference evidence="5 6" key="1">
    <citation type="journal article" date="2016" name="Mol. Biol. Evol.">
        <title>Comparative Genomics of Early-Diverging Mushroom-Forming Fungi Provides Insights into the Origins of Lignocellulose Decay Capabilities.</title>
        <authorList>
            <person name="Nagy L.G."/>
            <person name="Riley R."/>
            <person name="Tritt A."/>
            <person name="Adam C."/>
            <person name="Daum C."/>
            <person name="Floudas D."/>
            <person name="Sun H."/>
            <person name="Yadav J.S."/>
            <person name="Pangilinan J."/>
            <person name="Larsson K.H."/>
            <person name="Matsuura K."/>
            <person name="Barry K."/>
            <person name="Labutti K."/>
            <person name="Kuo R."/>
            <person name="Ohm R.A."/>
            <person name="Bhattacharya S.S."/>
            <person name="Shirouzu T."/>
            <person name="Yoshinaga Y."/>
            <person name="Martin F.M."/>
            <person name="Grigoriev I.V."/>
            <person name="Hibbett D.S."/>
        </authorList>
    </citation>
    <scope>NUCLEOTIDE SEQUENCE [LARGE SCALE GENOMIC DNA]</scope>
    <source>
        <strain evidence="5 6">TUFC12733</strain>
    </source>
</reference>
<feature type="compositionally biased region" description="Polar residues" evidence="1">
    <location>
        <begin position="146"/>
        <end position="159"/>
    </location>
</feature>
<dbReference type="EMBL" id="KV417275">
    <property type="protein sequence ID" value="KZO98630.1"/>
    <property type="molecule type" value="Genomic_DNA"/>
</dbReference>
<dbReference type="SUPFAM" id="SSF48371">
    <property type="entry name" value="ARM repeat"/>
    <property type="match status" value="2"/>
</dbReference>
<dbReference type="STRING" id="1330018.A0A167PBV7"/>
<evidence type="ECO:0000256" key="1">
    <source>
        <dbReference type="SAM" id="MobiDB-lite"/>
    </source>
</evidence>
<dbReference type="InterPro" id="IPR039867">
    <property type="entry name" value="Furry/Tao3/Mor2"/>
</dbReference>
<dbReference type="GO" id="GO:0030427">
    <property type="term" value="C:site of polarized growth"/>
    <property type="evidence" value="ECO:0007669"/>
    <property type="project" value="TreeGrafter"/>
</dbReference>